<feature type="non-terminal residue" evidence="1">
    <location>
        <position position="30"/>
    </location>
</feature>
<gene>
    <name evidence="1" type="ORF">S01H1_52026</name>
</gene>
<proteinExistence type="predicted"/>
<dbReference type="AlphaFoldDB" id="X0W8D7"/>
<accession>X0W8D7</accession>
<protein>
    <submittedName>
        <fullName evidence="1">Uncharacterized protein</fullName>
    </submittedName>
</protein>
<sequence>MHNPIVQLIQNQAFVATLSAWSMAQVVKII</sequence>
<organism evidence="1">
    <name type="scientific">marine sediment metagenome</name>
    <dbReference type="NCBI Taxonomy" id="412755"/>
    <lineage>
        <taxon>unclassified sequences</taxon>
        <taxon>metagenomes</taxon>
        <taxon>ecological metagenomes</taxon>
    </lineage>
</organism>
<comment type="caution">
    <text evidence="1">The sequence shown here is derived from an EMBL/GenBank/DDBJ whole genome shotgun (WGS) entry which is preliminary data.</text>
</comment>
<reference evidence="1" key="1">
    <citation type="journal article" date="2014" name="Front. Microbiol.">
        <title>High frequency of phylogenetically diverse reductive dehalogenase-homologous genes in deep subseafloor sedimentary metagenomes.</title>
        <authorList>
            <person name="Kawai M."/>
            <person name="Futagami T."/>
            <person name="Toyoda A."/>
            <person name="Takaki Y."/>
            <person name="Nishi S."/>
            <person name="Hori S."/>
            <person name="Arai W."/>
            <person name="Tsubouchi T."/>
            <person name="Morono Y."/>
            <person name="Uchiyama I."/>
            <person name="Ito T."/>
            <person name="Fujiyama A."/>
            <person name="Inagaki F."/>
            <person name="Takami H."/>
        </authorList>
    </citation>
    <scope>NUCLEOTIDE SEQUENCE</scope>
    <source>
        <strain evidence="1">Expedition CK06-06</strain>
    </source>
</reference>
<dbReference type="EMBL" id="BARS01033608">
    <property type="protein sequence ID" value="GAG27224.1"/>
    <property type="molecule type" value="Genomic_DNA"/>
</dbReference>
<name>X0W8D7_9ZZZZ</name>
<evidence type="ECO:0000313" key="1">
    <source>
        <dbReference type="EMBL" id="GAG27224.1"/>
    </source>
</evidence>